<feature type="transmembrane region" description="Helical" evidence="8">
    <location>
        <begin position="56"/>
        <end position="75"/>
    </location>
</feature>
<sequence>MKLLTWGMDLTLAATLLGLAWAVLFSREEFRAVVLFIALGLVMALVWVRLDALEVGLAEAAIGAGISGALLLSFLGRLHRKRSAAPHLAAIGPTCVPGVRGAGPLAATCGTAERLRSSARFARVAVFFCGLGALVLLGIGCWLLWAYPPLRLGPAVVTVEAMPLSGVSNQVTAVLLNFRSFDTLLELVVLLLAVIGIWSLGKAPRPPVGIAVNPILLTMIRGILPFSILVAGYLVWLGEHAPGGAFQGGAVLGAAGILLALAGRPLPEFCPRPLLRATLVGGTLIFLGLAALPLALGKLFFQYPAAQAGAFILAIEAAAAISIGLALCLLPDAGAPAAARQQVFAPDEPLPSPQRHLPAEEEQR</sequence>
<evidence type="ECO:0000256" key="4">
    <source>
        <dbReference type="ARBA" id="ARBA00022692"/>
    </source>
</evidence>
<evidence type="ECO:0000259" key="9">
    <source>
        <dbReference type="Pfam" id="PF04039"/>
    </source>
</evidence>
<proteinExistence type="inferred from homology"/>
<keyword evidence="3" id="KW-1003">Cell membrane</keyword>
<evidence type="ECO:0000259" key="10">
    <source>
        <dbReference type="Pfam" id="PF13244"/>
    </source>
</evidence>
<dbReference type="Pfam" id="PF13244">
    <property type="entry name" value="MbhD"/>
    <property type="match status" value="1"/>
</dbReference>
<dbReference type="OrthoDB" id="2085045at2"/>
<keyword evidence="12" id="KW-1185">Reference proteome</keyword>
<reference evidence="12" key="1">
    <citation type="submission" date="2010-02" db="EMBL/GenBank/DDBJ databases">
        <title>Complete sequence of Desulfurivibrio alkaliphilus AHT2.</title>
        <authorList>
            <consortium name="US DOE Joint Genome Institute"/>
            <person name="Pitluck S."/>
            <person name="Chertkov O."/>
            <person name="Detter J.C."/>
            <person name="Han C."/>
            <person name="Tapia R."/>
            <person name="Larimer F."/>
            <person name="Land M."/>
            <person name="Hauser L."/>
            <person name="Kyrpides N."/>
            <person name="Mikhailova N."/>
            <person name="Sorokin D.Y."/>
            <person name="Muyzer G."/>
            <person name="Woyke T."/>
        </authorList>
    </citation>
    <scope>NUCLEOTIDE SEQUENCE [LARGE SCALE GENOMIC DNA]</scope>
    <source>
        <strain evidence="12">DSM 19089 / UNIQEM U267 / AHT2</strain>
    </source>
</reference>
<comment type="similarity">
    <text evidence="2">Belongs to the CPA3 antiporters (TC 2.A.63) subunit B family.</text>
</comment>
<keyword evidence="5 8" id="KW-1133">Transmembrane helix</keyword>
<dbReference type="InterPro" id="IPR050622">
    <property type="entry name" value="CPA3_antiporter_subunitB"/>
</dbReference>
<dbReference type="RefSeq" id="WP_013164538.1">
    <property type="nucleotide sequence ID" value="NC_014216.1"/>
</dbReference>
<protein>
    <submittedName>
        <fullName evidence="11">Na+/H+ antiporter MnhB subunit-related protein</fullName>
    </submittedName>
</protein>
<evidence type="ECO:0000256" key="1">
    <source>
        <dbReference type="ARBA" id="ARBA00004651"/>
    </source>
</evidence>
<feature type="transmembrane region" description="Helical" evidence="8">
    <location>
        <begin position="274"/>
        <end position="296"/>
    </location>
</feature>
<dbReference type="HOGENOM" id="CLU_069132_0_0_7"/>
<dbReference type="GO" id="GO:0005886">
    <property type="term" value="C:plasma membrane"/>
    <property type="evidence" value="ECO:0007669"/>
    <property type="project" value="UniProtKB-SubCell"/>
</dbReference>
<feature type="transmembrane region" description="Helical" evidence="8">
    <location>
        <begin position="6"/>
        <end position="25"/>
    </location>
</feature>
<evidence type="ECO:0000256" key="3">
    <source>
        <dbReference type="ARBA" id="ARBA00022475"/>
    </source>
</evidence>
<dbReference type="EMBL" id="CP001940">
    <property type="protein sequence ID" value="ADH87024.1"/>
    <property type="molecule type" value="Genomic_DNA"/>
</dbReference>
<dbReference type="PANTHER" id="PTHR33932">
    <property type="entry name" value="NA(+)/H(+) ANTIPORTER SUBUNIT B"/>
    <property type="match status" value="1"/>
</dbReference>
<keyword evidence="4 8" id="KW-0812">Transmembrane</keyword>
<feature type="transmembrane region" description="Helical" evidence="8">
    <location>
        <begin position="124"/>
        <end position="145"/>
    </location>
</feature>
<feature type="transmembrane region" description="Helical" evidence="8">
    <location>
        <begin position="215"/>
        <end position="238"/>
    </location>
</feature>
<evidence type="ECO:0000313" key="12">
    <source>
        <dbReference type="Proteomes" id="UP000001508"/>
    </source>
</evidence>
<feature type="transmembrane region" description="Helical" evidence="8">
    <location>
        <begin position="308"/>
        <end position="330"/>
    </location>
</feature>
<dbReference type="KEGG" id="dak:DaAHT2_2359"/>
<dbReference type="Pfam" id="PF04039">
    <property type="entry name" value="MnhB"/>
    <property type="match status" value="1"/>
</dbReference>
<evidence type="ECO:0000256" key="2">
    <source>
        <dbReference type="ARBA" id="ARBA00009425"/>
    </source>
</evidence>
<feature type="region of interest" description="Disordered" evidence="7">
    <location>
        <begin position="345"/>
        <end position="364"/>
    </location>
</feature>
<evidence type="ECO:0000256" key="5">
    <source>
        <dbReference type="ARBA" id="ARBA00022989"/>
    </source>
</evidence>
<dbReference type="InterPro" id="IPR025383">
    <property type="entry name" value="MrpA_C/MbhD"/>
</dbReference>
<evidence type="ECO:0000313" key="11">
    <source>
        <dbReference type="EMBL" id="ADH87024.1"/>
    </source>
</evidence>
<dbReference type="PANTHER" id="PTHR33932:SF4">
    <property type="entry name" value="NA(+)_H(+) ANTIPORTER SUBUNIT B"/>
    <property type="match status" value="1"/>
</dbReference>
<dbReference type="Proteomes" id="UP000001508">
    <property type="component" value="Chromosome"/>
</dbReference>
<comment type="subcellular location">
    <subcellularLocation>
        <location evidence="1">Cell membrane</location>
        <topology evidence="1">Multi-pass membrane protein</topology>
    </subcellularLocation>
</comment>
<feature type="domain" description="Na+/H+ antiporter MnhB subunit-related protein" evidence="9">
    <location>
        <begin position="215"/>
        <end position="312"/>
    </location>
</feature>
<dbReference type="InterPro" id="IPR007182">
    <property type="entry name" value="MnhB"/>
</dbReference>
<evidence type="ECO:0000256" key="8">
    <source>
        <dbReference type="SAM" id="Phobius"/>
    </source>
</evidence>
<gene>
    <name evidence="11" type="ordered locus">DaAHT2_2359</name>
</gene>
<feature type="transmembrane region" description="Helical" evidence="8">
    <location>
        <begin position="32"/>
        <end position="50"/>
    </location>
</feature>
<dbReference type="STRING" id="589865.DaAHT2_2359"/>
<keyword evidence="6 8" id="KW-0472">Membrane</keyword>
<organism evidence="11 12">
    <name type="scientific">Desulfurivibrio alkaliphilus (strain DSM 19089 / UNIQEM U267 / AHT2)</name>
    <dbReference type="NCBI Taxonomy" id="589865"/>
    <lineage>
        <taxon>Bacteria</taxon>
        <taxon>Pseudomonadati</taxon>
        <taxon>Thermodesulfobacteriota</taxon>
        <taxon>Desulfobulbia</taxon>
        <taxon>Desulfobulbales</taxon>
        <taxon>Desulfobulbaceae</taxon>
        <taxon>Desulfurivibrio</taxon>
    </lineage>
</organism>
<dbReference type="AlphaFoldDB" id="D6Z737"/>
<evidence type="ECO:0000256" key="7">
    <source>
        <dbReference type="SAM" id="MobiDB-lite"/>
    </source>
</evidence>
<accession>D6Z737</accession>
<feature type="transmembrane region" description="Helical" evidence="8">
    <location>
        <begin position="184"/>
        <end position="203"/>
    </location>
</feature>
<evidence type="ECO:0000256" key="6">
    <source>
        <dbReference type="ARBA" id="ARBA00023136"/>
    </source>
</evidence>
<dbReference type="eggNOG" id="COG1563">
    <property type="taxonomic scope" value="Bacteria"/>
</dbReference>
<feature type="domain" description="MrpA C-terminal/MbhD" evidence="10">
    <location>
        <begin position="15"/>
        <end position="80"/>
    </location>
</feature>
<dbReference type="InParanoid" id="D6Z737"/>
<name>D6Z737_DESAT</name>
<feature type="transmembrane region" description="Helical" evidence="8">
    <location>
        <begin position="244"/>
        <end position="262"/>
    </location>
</feature>